<dbReference type="SUPFAM" id="SSF50447">
    <property type="entry name" value="Translation proteins"/>
    <property type="match status" value="1"/>
</dbReference>
<accession>A0A4R2LHB9</accession>
<sequence length="395" mass="43930">MAKAKFDRSKPHCNIGTIGHVDHGKTTLTAAITRVLAERVEGNEKVDFENIDKAPEERERGITISTAHVEYQTARRHYAHVDCPGHADYVKNMITGAAQMDGAILVVAATDGVMAQTKEHILLSRQVGVPYIVVFMNKCDMVDDEELLELVEMEITEQLEEYEFTDCPIIKGSALKALEDPNSEWGDKIMELMDTVDSYIPDPQRATDQPFLMPVEDVFSITGRGTVATGRVERGTLHLSEEVEIVGVKEDTRKVVVTGIEMFRKLLDEAQAGDNIGCLLRGVQRTEIERGQVLAKPGSVHPHKKFTAQVYVLTKDEGGRHTPFFNNYRPQFYFRTTDITGVINLPEGTEMCMPGDNVEMTIELIHPIAMEQGLTFAIREGGRTVGSGRVATIIE</sequence>
<dbReference type="PROSITE" id="PS51722">
    <property type="entry name" value="G_TR_2"/>
    <property type="match status" value="1"/>
</dbReference>
<dbReference type="NCBIfam" id="NF009372">
    <property type="entry name" value="PRK12735.1"/>
    <property type="match status" value="1"/>
</dbReference>
<dbReference type="OrthoDB" id="9804504at2"/>
<evidence type="ECO:0000256" key="7">
    <source>
        <dbReference type="ARBA" id="ARBA00022917"/>
    </source>
</evidence>
<dbReference type="Proteomes" id="UP000295711">
    <property type="component" value="Unassembled WGS sequence"/>
</dbReference>
<dbReference type="InterPro" id="IPR000795">
    <property type="entry name" value="T_Tr_GTP-bd_dom"/>
</dbReference>
<dbReference type="InterPro" id="IPR041709">
    <property type="entry name" value="EF-Tu_GTP-bd"/>
</dbReference>
<reference evidence="12 13" key="1">
    <citation type="submission" date="2019-03" db="EMBL/GenBank/DDBJ databases">
        <title>Genomic Encyclopedia of Type Strains, Phase IV (KMG-IV): sequencing the most valuable type-strain genomes for metagenomic binning, comparative biology and taxonomic classification.</title>
        <authorList>
            <person name="Goeker M."/>
        </authorList>
    </citation>
    <scope>NUCLEOTIDE SEQUENCE [LARGE SCALE GENOMIC DNA]</scope>
    <source>
        <strain evidence="12 13">DSM 28559</strain>
    </source>
</reference>
<dbReference type="GO" id="GO:0003746">
    <property type="term" value="F:translation elongation factor activity"/>
    <property type="evidence" value="ECO:0007669"/>
    <property type="project" value="UniProtKB-UniRule"/>
</dbReference>
<keyword evidence="10" id="KW-0479">Metal-binding</keyword>
<evidence type="ECO:0000256" key="4">
    <source>
        <dbReference type="ARBA" id="ARBA00022768"/>
    </source>
</evidence>
<evidence type="ECO:0000256" key="1">
    <source>
        <dbReference type="ARBA" id="ARBA00007249"/>
    </source>
</evidence>
<dbReference type="CDD" id="cd03707">
    <property type="entry name" value="EFTU_III"/>
    <property type="match status" value="1"/>
</dbReference>
<dbReference type="HAMAP" id="MF_00118_B">
    <property type="entry name" value="EF_Tu_B"/>
    <property type="match status" value="1"/>
</dbReference>
<dbReference type="InterPro" id="IPR027417">
    <property type="entry name" value="P-loop_NTPase"/>
</dbReference>
<dbReference type="AlphaFoldDB" id="A0A4R2LHB9"/>
<evidence type="ECO:0000259" key="11">
    <source>
        <dbReference type="PROSITE" id="PS51722"/>
    </source>
</evidence>
<feature type="binding site" evidence="10">
    <location>
        <begin position="19"/>
        <end position="26"/>
    </location>
    <ligand>
        <name>GTP</name>
        <dbReference type="ChEBI" id="CHEBI:37565"/>
    </ligand>
</feature>
<comment type="function">
    <text evidence="10">GTP hydrolase that promotes the GTP-dependent binding of aminoacyl-tRNA to the A-site of ribosomes during protein biosynthesis.</text>
</comment>
<comment type="subcellular location">
    <subcellularLocation>
        <location evidence="10">Cytoplasm</location>
    </subcellularLocation>
</comment>
<dbReference type="InterPro" id="IPR031157">
    <property type="entry name" value="G_TR_CS"/>
</dbReference>
<evidence type="ECO:0000256" key="10">
    <source>
        <dbReference type="HAMAP-Rule" id="MF_00118"/>
    </source>
</evidence>
<evidence type="ECO:0000313" key="13">
    <source>
        <dbReference type="Proteomes" id="UP000295711"/>
    </source>
</evidence>
<dbReference type="InterPro" id="IPR004160">
    <property type="entry name" value="Transl_elong_EFTu/EF1A_C"/>
</dbReference>
<feature type="binding site" evidence="10">
    <location>
        <begin position="82"/>
        <end position="86"/>
    </location>
    <ligand>
        <name>GTP</name>
        <dbReference type="ChEBI" id="CHEBI:37565"/>
    </ligand>
</feature>
<dbReference type="SUPFAM" id="SSF50465">
    <property type="entry name" value="EF-Tu/eEF-1alpha/eIF2-gamma C-terminal domain"/>
    <property type="match status" value="1"/>
</dbReference>
<dbReference type="FunFam" id="2.40.30.10:FF:000001">
    <property type="entry name" value="Elongation factor Tu"/>
    <property type="match status" value="1"/>
</dbReference>
<dbReference type="GO" id="GO:0003924">
    <property type="term" value="F:GTPase activity"/>
    <property type="evidence" value="ECO:0007669"/>
    <property type="project" value="UniProtKB-UniRule"/>
</dbReference>
<dbReference type="EMBL" id="SLXA01000007">
    <property type="protein sequence ID" value="TCO84458.1"/>
    <property type="molecule type" value="Genomic_DNA"/>
</dbReference>
<keyword evidence="4 10" id="KW-0251">Elongation factor</keyword>
<comment type="caution">
    <text evidence="12">The sequence shown here is derived from an EMBL/GenBank/DDBJ whole genome shotgun (WGS) entry which is preliminary data.</text>
</comment>
<dbReference type="PANTHER" id="PTHR43721:SF22">
    <property type="entry name" value="ELONGATION FACTOR TU, MITOCHONDRIAL"/>
    <property type="match status" value="1"/>
</dbReference>
<feature type="binding site" evidence="10">
    <location>
        <position position="26"/>
    </location>
    <ligand>
        <name>Mg(2+)</name>
        <dbReference type="ChEBI" id="CHEBI:18420"/>
    </ligand>
</feature>
<dbReference type="RefSeq" id="WP_132091647.1">
    <property type="nucleotide sequence ID" value="NZ_JANKAQ010000006.1"/>
</dbReference>
<evidence type="ECO:0000256" key="9">
    <source>
        <dbReference type="ARBA" id="ARBA00029554"/>
    </source>
</evidence>
<dbReference type="InterPro" id="IPR005225">
    <property type="entry name" value="Small_GTP-bd"/>
</dbReference>
<dbReference type="EC" id="3.6.5.3" evidence="10"/>
<dbReference type="NCBIfam" id="TIGR00485">
    <property type="entry name" value="EF-Tu"/>
    <property type="match status" value="1"/>
</dbReference>
<keyword evidence="13" id="KW-1185">Reference proteome</keyword>
<dbReference type="CDD" id="cd01884">
    <property type="entry name" value="EF_Tu"/>
    <property type="match status" value="1"/>
</dbReference>
<evidence type="ECO:0000256" key="8">
    <source>
        <dbReference type="ARBA" id="ARBA00023134"/>
    </source>
</evidence>
<dbReference type="GO" id="GO:0000287">
    <property type="term" value="F:magnesium ion binding"/>
    <property type="evidence" value="ECO:0007669"/>
    <property type="project" value="UniProtKB-UniRule"/>
</dbReference>
<protein>
    <recommendedName>
        <fullName evidence="9 10">Elongation factor Tu</fullName>
        <shortName evidence="10">EF-Tu</shortName>
        <ecNumber evidence="10">3.6.5.3</ecNumber>
    </recommendedName>
</protein>
<name>A0A4R2LHB9_9FIRM</name>
<evidence type="ECO:0000256" key="6">
    <source>
        <dbReference type="ARBA" id="ARBA00022842"/>
    </source>
</evidence>
<dbReference type="GO" id="GO:0005829">
    <property type="term" value="C:cytosol"/>
    <property type="evidence" value="ECO:0007669"/>
    <property type="project" value="TreeGrafter"/>
</dbReference>
<keyword evidence="5 10" id="KW-0378">Hydrolase</keyword>
<dbReference type="Pfam" id="PF03143">
    <property type="entry name" value="GTP_EFTU_D3"/>
    <property type="match status" value="1"/>
</dbReference>
<dbReference type="NCBIfam" id="NF009373">
    <property type="entry name" value="PRK12736.1"/>
    <property type="match status" value="1"/>
</dbReference>
<dbReference type="InterPro" id="IPR009000">
    <property type="entry name" value="Transl_B-barrel_sf"/>
</dbReference>
<dbReference type="PANTHER" id="PTHR43721">
    <property type="entry name" value="ELONGATION FACTOR TU-RELATED"/>
    <property type="match status" value="1"/>
</dbReference>
<keyword evidence="6 10" id="KW-0460">Magnesium</keyword>
<dbReference type="CDD" id="cd03697">
    <property type="entry name" value="EFTU_II"/>
    <property type="match status" value="1"/>
</dbReference>
<dbReference type="SUPFAM" id="SSF52540">
    <property type="entry name" value="P-loop containing nucleoside triphosphate hydrolases"/>
    <property type="match status" value="1"/>
</dbReference>
<dbReference type="InterPro" id="IPR004541">
    <property type="entry name" value="Transl_elong_EFTu/EF1A_bac/org"/>
</dbReference>
<keyword evidence="7 10" id="KW-0648">Protein biosynthesis</keyword>
<dbReference type="NCBIfam" id="TIGR00231">
    <property type="entry name" value="small_GTP"/>
    <property type="match status" value="1"/>
</dbReference>
<dbReference type="Gene3D" id="2.40.30.10">
    <property type="entry name" value="Translation factors"/>
    <property type="match status" value="2"/>
</dbReference>
<feature type="domain" description="Tr-type G" evidence="11">
    <location>
        <begin position="10"/>
        <end position="204"/>
    </location>
</feature>
<dbReference type="GO" id="GO:0005525">
    <property type="term" value="F:GTP binding"/>
    <property type="evidence" value="ECO:0007669"/>
    <property type="project" value="UniProtKB-UniRule"/>
</dbReference>
<comment type="subunit">
    <text evidence="10">Monomer.</text>
</comment>
<dbReference type="Pfam" id="PF00009">
    <property type="entry name" value="GTP_EFTU"/>
    <property type="match status" value="1"/>
</dbReference>
<evidence type="ECO:0000256" key="3">
    <source>
        <dbReference type="ARBA" id="ARBA00022741"/>
    </source>
</evidence>
<dbReference type="Gene3D" id="3.40.50.300">
    <property type="entry name" value="P-loop containing nucleotide triphosphate hydrolases"/>
    <property type="match status" value="1"/>
</dbReference>
<dbReference type="InterPro" id="IPR009001">
    <property type="entry name" value="Transl_elong_EF1A/Init_IF2_C"/>
</dbReference>
<keyword evidence="8 10" id="KW-0342">GTP-binding</keyword>
<dbReference type="PRINTS" id="PR00315">
    <property type="entry name" value="ELONGATNFCT"/>
</dbReference>
<dbReference type="NCBIfam" id="NF000766">
    <property type="entry name" value="PRK00049.1"/>
    <property type="match status" value="1"/>
</dbReference>
<gene>
    <name evidence="10" type="primary">tuf</name>
    <name evidence="12" type="ORF">EV212_10759</name>
</gene>
<feature type="binding site" evidence="10">
    <location>
        <begin position="137"/>
        <end position="140"/>
    </location>
    <ligand>
        <name>GTP</name>
        <dbReference type="ChEBI" id="CHEBI:37565"/>
    </ligand>
</feature>
<proteinExistence type="inferred from homology"/>
<organism evidence="12 13">
    <name type="scientific">Frisingicoccus caecimuris</name>
    <dbReference type="NCBI Taxonomy" id="1796636"/>
    <lineage>
        <taxon>Bacteria</taxon>
        <taxon>Bacillati</taxon>
        <taxon>Bacillota</taxon>
        <taxon>Clostridia</taxon>
        <taxon>Lachnospirales</taxon>
        <taxon>Lachnospiraceae</taxon>
        <taxon>Frisingicoccus</taxon>
    </lineage>
</organism>
<evidence type="ECO:0000256" key="5">
    <source>
        <dbReference type="ARBA" id="ARBA00022801"/>
    </source>
</evidence>
<dbReference type="Pfam" id="PF03144">
    <property type="entry name" value="GTP_EFTU_D2"/>
    <property type="match status" value="1"/>
</dbReference>
<dbReference type="PROSITE" id="PS00301">
    <property type="entry name" value="G_TR_1"/>
    <property type="match status" value="1"/>
</dbReference>
<dbReference type="InterPro" id="IPR050055">
    <property type="entry name" value="EF-Tu_GTPase"/>
</dbReference>
<dbReference type="InterPro" id="IPR033720">
    <property type="entry name" value="EFTU_2"/>
</dbReference>
<evidence type="ECO:0000256" key="2">
    <source>
        <dbReference type="ARBA" id="ARBA00022490"/>
    </source>
</evidence>
<comment type="catalytic activity">
    <reaction evidence="10">
        <text>GTP + H2O = GDP + phosphate + H(+)</text>
        <dbReference type="Rhea" id="RHEA:19669"/>
        <dbReference type="ChEBI" id="CHEBI:15377"/>
        <dbReference type="ChEBI" id="CHEBI:15378"/>
        <dbReference type="ChEBI" id="CHEBI:37565"/>
        <dbReference type="ChEBI" id="CHEBI:43474"/>
        <dbReference type="ChEBI" id="CHEBI:58189"/>
        <dbReference type="EC" id="3.6.5.3"/>
    </reaction>
</comment>
<evidence type="ECO:0000313" key="12">
    <source>
        <dbReference type="EMBL" id="TCO84458.1"/>
    </source>
</evidence>
<keyword evidence="2 10" id="KW-0963">Cytoplasm</keyword>
<keyword evidence="3 10" id="KW-0547">Nucleotide-binding</keyword>
<dbReference type="InterPro" id="IPR004161">
    <property type="entry name" value="EFTu-like_2"/>
</dbReference>
<comment type="similarity">
    <text evidence="1 10">Belongs to the TRAFAC class translation factor GTPase superfamily. Classic translation factor GTPase family. EF-Tu/EF-1A subfamily.</text>
</comment>
<dbReference type="FunFam" id="3.40.50.300:FF:000003">
    <property type="entry name" value="Elongation factor Tu"/>
    <property type="match status" value="1"/>
</dbReference>